<dbReference type="EMBL" id="QFOZ01000014">
    <property type="protein sequence ID" value="PZP88250.1"/>
    <property type="molecule type" value="Genomic_DNA"/>
</dbReference>
<organism evidence="2 3">
    <name type="scientific">Lawsonella clevelandensis</name>
    <dbReference type="NCBI Taxonomy" id="1528099"/>
    <lineage>
        <taxon>Bacteria</taxon>
        <taxon>Bacillati</taxon>
        <taxon>Actinomycetota</taxon>
        <taxon>Actinomycetes</taxon>
        <taxon>Mycobacteriales</taxon>
        <taxon>Lawsonellaceae</taxon>
        <taxon>Lawsonella</taxon>
    </lineage>
</organism>
<evidence type="ECO:0000313" key="3">
    <source>
        <dbReference type="Proteomes" id="UP000248606"/>
    </source>
</evidence>
<feature type="transmembrane region" description="Helical" evidence="1">
    <location>
        <begin position="12"/>
        <end position="37"/>
    </location>
</feature>
<evidence type="ECO:0000256" key="1">
    <source>
        <dbReference type="SAM" id="Phobius"/>
    </source>
</evidence>
<evidence type="ECO:0000313" key="2">
    <source>
        <dbReference type="EMBL" id="PZP88250.1"/>
    </source>
</evidence>
<protein>
    <submittedName>
        <fullName evidence="2">Uncharacterized protein</fullName>
    </submittedName>
</protein>
<reference evidence="2 3" key="1">
    <citation type="submission" date="2017-08" db="EMBL/GenBank/DDBJ databases">
        <title>Infants hospitalized years apart are colonized by the same room-sourced microbial strains.</title>
        <authorList>
            <person name="Brooks B."/>
            <person name="Olm M.R."/>
            <person name="Firek B.A."/>
            <person name="Baker R."/>
            <person name="Thomas B.C."/>
            <person name="Morowitz M.J."/>
            <person name="Banfield J.F."/>
        </authorList>
    </citation>
    <scope>NUCLEOTIDE SEQUENCE [LARGE SCALE GENOMIC DNA]</scope>
    <source>
        <strain evidence="2">S2_006_000_R1_57</strain>
    </source>
</reference>
<gene>
    <name evidence="2" type="ORF">DI579_07040</name>
</gene>
<dbReference type="Proteomes" id="UP000248606">
    <property type="component" value="Unassembled WGS sequence"/>
</dbReference>
<comment type="caution">
    <text evidence="2">The sequence shown here is derived from an EMBL/GenBank/DDBJ whole genome shotgun (WGS) entry which is preliminary data.</text>
</comment>
<keyword evidence="1" id="KW-0472">Membrane</keyword>
<proteinExistence type="predicted"/>
<keyword evidence="1" id="KW-1133">Transmembrane helix</keyword>
<dbReference type="AlphaFoldDB" id="A0A2W5I955"/>
<keyword evidence="1" id="KW-0812">Transmembrane</keyword>
<dbReference type="RefSeq" id="WP_303678998.1">
    <property type="nucleotide sequence ID" value="NZ_CAKZIO010000008.1"/>
</dbReference>
<name>A0A2W5I955_9ACTN</name>
<sequence length="304" mass="32436">MSAHHDHPGNTAAAIVRSTLVSIVGVVLIAGGVVMLALPNLLPFGGNSADETTIRNVLYGIFLIAAGLLLGVYVVLSQRRSARALAEGHQEAPPQGDGTIPADGGVVVSAAPPNNENVTTATGKSERTEAETHAEAATMGGTVIPHSCIIRIPRTVVETELHTSFDNGCSWLNADEISYSVLSTAFLIPTRQELFDYITSHFPAHTVMMSDHLSHGSGLPYFVNGGTHLYCAAVKHPQDMDRMLSTYNPTRPLACALVSGAMNLDSRASEEEQIRTIRESVIGLVCWHAERGEYIVVCGENNVL</sequence>
<accession>A0A2W5I955</accession>
<feature type="transmembrane region" description="Helical" evidence="1">
    <location>
        <begin position="57"/>
        <end position="76"/>
    </location>
</feature>